<reference evidence="2" key="1">
    <citation type="submission" date="2019-05" db="EMBL/GenBank/DDBJ databases">
        <title>The de novo reference genome and transcriptome assemblies of the wild tomato species Solanum chilense.</title>
        <authorList>
            <person name="Stam R."/>
            <person name="Nosenko T."/>
            <person name="Hoerger A.C."/>
            <person name="Stephan W."/>
            <person name="Seidel M.A."/>
            <person name="Kuhn J.M.M."/>
            <person name="Haberer G."/>
            <person name="Tellier A."/>
        </authorList>
    </citation>
    <scope>NUCLEOTIDE SEQUENCE</scope>
    <source>
        <tissue evidence="2">Mature leaves</tissue>
    </source>
</reference>
<keyword evidence="1" id="KW-1133">Transmembrane helix</keyword>
<gene>
    <name evidence="2" type="ORF">EJD97_024801</name>
</gene>
<accession>A0A6N2C8W0</accession>
<keyword evidence="1" id="KW-0472">Membrane</keyword>
<comment type="caution">
    <text evidence="2">The sequence shown here is derived from an EMBL/GenBank/DDBJ whole genome shotgun (WGS) entry which is preliminary data.</text>
</comment>
<organism evidence="2">
    <name type="scientific">Solanum chilense</name>
    <name type="common">Tomato</name>
    <name type="synonym">Lycopersicon chilense</name>
    <dbReference type="NCBI Taxonomy" id="4083"/>
    <lineage>
        <taxon>Eukaryota</taxon>
        <taxon>Viridiplantae</taxon>
        <taxon>Streptophyta</taxon>
        <taxon>Embryophyta</taxon>
        <taxon>Tracheophyta</taxon>
        <taxon>Spermatophyta</taxon>
        <taxon>Magnoliopsida</taxon>
        <taxon>eudicotyledons</taxon>
        <taxon>Gunneridae</taxon>
        <taxon>Pentapetalae</taxon>
        <taxon>asterids</taxon>
        <taxon>lamiids</taxon>
        <taxon>Solanales</taxon>
        <taxon>Solanaceae</taxon>
        <taxon>Solanoideae</taxon>
        <taxon>Solaneae</taxon>
        <taxon>Solanum</taxon>
        <taxon>Solanum subgen. Lycopersicon</taxon>
    </lineage>
</organism>
<proteinExistence type="predicted"/>
<dbReference type="EMBL" id="RXGB01000895">
    <property type="protein sequence ID" value="TMX01274.1"/>
    <property type="molecule type" value="Genomic_DNA"/>
</dbReference>
<protein>
    <submittedName>
        <fullName evidence="2">Uncharacterized protein</fullName>
    </submittedName>
</protein>
<sequence>MVCVPRLLSLEQVYLLLFPLLILFQLHICIHKYRNLNHLPSKNPHQFVHNPLCTGLLHNLHHRPLLFHLVMVHIMHKLKALMI</sequence>
<dbReference type="AlphaFoldDB" id="A0A6N2C8W0"/>
<keyword evidence="1" id="KW-0812">Transmembrane</keyword>
<feature type="transmembrane region" description="Helical" evidence="1">
    <location>
        <begin position="12"/>
        <end position="30"/>
    </location>
</feature>
<evidence type="ECO:0000256" key="1">
    <source>
        <dbReference type="SAM" id="Phobius"/>
    </source>
</evidence>
<name>A0A6N2C8W0_SOLCI</name>
<evidence type="ECO:0000313" key="2">
    <source>
        <dbReference type="EMBL" id="TMX01274.1"/>
    </source>
</evidence>